<proteinExistence type="predicted"/>
<comment type="caution">
    <text evidence="1">The sequence shown here is derived from an EMBL/GenBank/DDBJ whole genome shotgun (WGS) entry which is preliminary data.</text>
</comment>
<name>A0ABQ8B1Z3_BRANA</name>
<evidence type="ECO:0000313" key="2">
    <source>
        <dbReference type="Proteomes" id="UP000824890"/>
    </source>
</evidence>
<accession>A0ABQ8B1Z3</accession>
<dbReference type="EMBL" id="JAGKQM010000012">
    <property type="protein sequence ID" value="KAH0898819.1"/>
    <property type="molecule type" value="Genomic_DNA"/>
</dbReference>
<feature type="non-terminal residue" evidence="1">
    <location>
        <position position="1"/>
    </location>
</feature>
<reference evidence="1 2" key="1">
    <citation type="submission" date="2021-05" db="EMBL/GenBank/DDBJ databases">
        <title>Genome Assembly of Synthetic Allotetraploid Brassica napus Reveals Homoeologous Exchanges between Subgenomes.</title>
        <authorList>
            <person name="Davis J.T."/>
        </authorList>
    </citation>
    <scope>NUCLEOTIDE SEQUENCE [LARGE SCALE GENOMIC DNA]</scope>
    <source>
        <strain evidence="2">cv. Da-Ae</strain>
        <tissue evidence="1">Seedling</tissue>
    </source>
</reference>
<evidence type="ECO:0000313" key="1">
    <source>
        <dbReference type="EMBL" id="KAH0898819.1"/>
    </source>
</evidence>
<keyword evidence="2" id="KW-1185">Reference proteome</keyword>
<dbReference type="Proteomes" id="UP000824890">
    <property type="component" value="Unassembled WGS sequence"/>
</dbReference>
<sequence length="230" mass="25616">CKKQQRFGRYSNKTQSCLAFGLHGNKILCEYSRRINLKPSLITVVIRGCVVSFRCLSVLWGFGDWPCFRPFVAVTLQHLQSLAVFVWSFCSRSSSLRMKLRVGVAASSTTFFLKLQDLSPVMTVPGIISGSSEVTSSPCERKIIVANTLPLQSKRDVEADSLQLTDGFPPESKFLYVGSLNADVEPNEQEEISQKLLVDFNCAATGEETRNYAKLGEEEQVTVLLVASYR</sequence>
<organism evidence="1 2">
    <name type="scientific">Brassica napus</name>
    <name type="common">Rape</name>
    <dbReference type="NCBI Taxonomy" id="3708"/>
    <lineage>
        <taxon>Eukaryota</taxon>
        <taxon>Viridiplantae</taxon>
        <taxon>Streptophyta</taxon>
        <taxon>Embryophyta</taxon>
        <taxon>Tracheophyta</taxon>
        <taxon>Spermatophyta</taxon>
        <taxon>Magnoliopsida</taxon>
        <taxon>eudicotyledons</taxon>
        <taxon>Gunneridae</taxon>
        <taxon>Pentapetalae</taxon>
        <taxon>rosids</taxon>
        <taxon>malvids</taxon>
        <taxon>Brassicales</taxon>
        <taxon>Brassicaceae</taxon>
        <taxon>Brassiceae</taxon>
        <taxon>Brassica</taxon>
    </lineage>
</organism>
<gene>
    <name evidence="1" type="ORF">HID58_048387</name>
</gene>
<protein>
    <submittedName>
        <fullName evidence="1">Uncharacterized protein</fullName>
    </submittedName>
</protein>